<feature type="domain" description="HTH gntR-type" evidence="4">
    <location>
        <begin position="34"/>
        <end position="104"/>
    </location>
</feature>
<name>A0ABW4Q743_9MICC</name>
<dbReference type="SMART" id="SM00345">
    <property type="entry name" value="HTH_GNTR"/>
    <property type="match status" value="1"/>
</dbReference>
<dbReference type="EMBL" id="JBHUGA010000019">
    <property type="protein sequence ID" value="MFD1846514.1"/>
    <property type="molecule type" value="Genomic_DNA"/>
</dbReference>
<dbReference type="Gene3D" id="1.10.10.10">
    <property type="entry name" value="Winged helix-like DNA-binding domain superfamily/Winged helix DNA-binding domain"/>
    <property type="match status" value="1"/>
</dbReference>
<evidence type="ECO:0000313" key="5">
    <source>
        <dbReference type="EMBL" id="MFD1846514.1"/>
    </source>
</evidence>
<protein>
    <submittedName>
        <fullName evidence="5">FadR/GntR family transcriptional regulator</fullName>
    </submittedName>
</protein>
<dbReference type="Proteomes" id="UP001597307">
    <property type="component" value="Unassembled WGS sequence"/>
</dbReference>
<dbReference type="RefSeq" id="WP_343878677.1">
    <property type="nucleotide sequence ID" value="NZ_BAAAIJ010000023.1"/>
</dbReference>
<evidence type="ECO:0000256" key="3">
    <source>
        <dbReference type="ARBA" id="ARBA00023163"/>
    </source>
</evidence>
<dbReference type="PANTHER" id="PTHR43537:SF24">
    <property type="entry name" value="GLUCONATE OPERON TRANSCRIPTIONAL REPRESSOR"/>
    <property type="match status" value="1"/>
</dbReference>
<accession>A0ABW4Q743</accession>
<comment type="caution">
    <text evidence="5">The sequence shown here is derived from an EMBL/GenBank/DDBJ whole genome shotgun (WGS) entry which is preliminary data.</text>
</comment>
<evidence type="ECO:0000256" key="2">
    <source>
        <dbReference type="ARBA" id="ARBA00023125"/>
    </source>
</evidence>
<evidence type="ECO:0000259" key="4">
    <source>
        <dbReference type="PROSITE" id="PS50949"/>
    </source>
</evidence>
<keyword evidence="6" id="KW-1185">Reference proteome</keyword>
<dbReference type="InterPro" id="IPR036390">
    <property type="entry name" value="WH_DNA-bd_sf"/>
</dbReference>
<evidence type="ECO:0000256" key="1">
    <source>
        <dbReference type="ARBA" id="ARBA00023015"/>
    </source>
</evidence>
<keyword evidence="2" id="KW-0238">DNA-binding</keyword>
<dbReference type="PRINTS" id="PR00035">
    <property type="entry name" value="HTHGNTR"/>
</dbReference>
<gene>
    <name evidence="5" type="ORF">ACFSFX_07885</name>
</gene>
<proteinExistence type="predicted"/>
<dbReference type="PROSITE" id="PS50949">
    <property type="entry name" value="HTH_GNTR"/>
    <property type="match status" value="1"/>
</dbReference>
<sequence length="262" mass="28850">MGDNEGVDSMKTALPGVKRTSRLRNAVFESVGEEGKAAVVERQINSAINRGVLFPGERLPAESELAKSFGVSPVTVREALGLLRERGLVVTKRGRGGGSFVTERADPIRHAQDVLMNLSRTSLRDLGAHYFALTAACLELAAHRADQHEVDAIRERLIDTEPLTSLQWRHIADDVVVELCALGQSARLTREQMRTQAEFSPLLGLLAADSHERERQHHCLNRYAEFIAVGDADATRSALREEVAASILHLEQLRRASSRSSE</sequence>
<dbReference type="CDD" id="cd07377">
    <property type="entry name" value="WHTH_GntR"/>
    <property type="match status" value="1"/>
</dbReference>
<organism evidence="5 6">
    <name type="scientific">Arthrobacter flavus</name>
    <dbReference type="NCBI Taxonomy" id="95172"/>
    <lineage>
        <taxon>Bacteria</taxon>
        <taxon>Bacillati</taxon>
        <taxon>Actinomycetota</taxon>
        <taxon>Actinomycetes</taxon>
        <taxon>Micrococcales</taxon>
        <taxon>Micrococcaceae</taxon>
        <taxon>Arthrobacter</taxon>
    </lineage>
</organism>
<evidence type="ECO:0000313" key="6">
    <source>
        <dbReference type="Proteomes" id="UP001597307"/>
    </source>
</evidence>
<reference evidence="6" key="1">
    <citation type="journal article" date="2019" name="Int. J. Syst. Evol. Microbiol.">
        <title>The Global Catalogue of Microorganisms (GCM) 10K type strain sequencing project: providing services to taxonomists for standard genome sequencing and annotation.</title>
        <authorList>
            <consortium name="The Broad Institute Genomics Platform"/>
            <consortium name="The Broad Institute Genome Sequencing Center for Infectious Disease"/>
            <person name="Wu L."/>
            <person name="Ma J."/>
        </authorList>
    </citation>
    <scope>NUCLEOTIDE SEQUENCE [LARGE SCALE GENOMIC DNA]</scope>
    <source>
        <strain evidence="6">JCM 11496</strain>
    </source>
</reference>
<dbReference type="Pfam" id="PF00392">
    <property type="entry name" value="GntR"/>
    <property type="match status" value="1"/>
</dbReference>
<dbReference type="SUPFAM" id="SSF46785">
    <property type="entry name" value="Winged helix' DNA-binding domain"/>
    <property type="match status" value="1"/>
</dbReference>
<keyword evidence="3" id="KW-0804">Transcription</keyword>
<keyword evidence="1" id="KW-0805">Transcription regulation</keyword>
<dbReference type="PANTHER" id="PTHR43537">
    <property type="entry name" value="TRANSCRIPTIONAL REGULATOR, GNTR FAMILY"/>
    <property type="match status" value="1"/>
</dbReference>
<dbReference type="InterPro" id="IPR036388">
    <property type="entry name" value="WH-like_DNA-bd_sf"/>
</dbReference>
<dbReference type="InterPro" id="IPR000524">
    <property type="entry name" value="Tscrpt_reg_HTH_GntR"/>
</dbReference>